<dbReference type="EMBL" id="JARBJD010000024">
    <property type="protein sequence ID" value="KAK2960174.1"/>
    <property type="molecule type" value="Genomic_DNA"/>
</dbReference>
<keyword evidence="2" id="KW-1185">Reference proteome</keyword>
<reference evidence="1 2" key="1">
    <citation type="journal article" date="2022" name="bioRxiv">
        <title>Genomics of Preaxostyla Flagellates Illuminates Evolutionary Transitions and the Path Towards Mitochondrial Loss.</title>
        <authorList>
            <person name="Novak L.V.F."/>
            <person name="Treitli S.C."/>
            <person name="Pyrih J."/>
            <person name="Halakuc P."/>
            <person name="Pipaliya S.V."/>
            <person name="Vacek V."/>
            <person name="Brzon O."/>
            <person name="Soukal P."/>
            <person name="Eme L."/>
            <person name="Dacks J.B."/>
            <person name="Karnkowska A."/>
            <person name="Elias M."/>
            <person name="Hampl V."/>
        </authorList>
    </citation>
    <scope>NUCLEOTIDE SEQUENCE [LARGE SCALE GENOMIC DNA]</scope>
    <source>
        <strain evidence="1">NAU3</strain>
        <tissue evidence="1">Gut</tissue>
    </source>
</reference>
<name>A0ABQ9Y8Z5_9EUKA</name>
<proteinExistence type="predicted"/>
<evidence type="ECO:0000313" key="1">
    <source>
        <dbReference type="EMBL" id="KAK2960174.1"/>
    </source>
</evidence>
<organism evidence="1 2">
    <name type="scientific">Blattamonas nauphoetae</name>
    <dbReference type="NCBI Taxonomy" id="2049346"/>
    <lineage>
        <taxon>Eukaryota</taxon>
        <taxon>Metamonada</taxon>
        <taxon>Preaxostyla</taxon>
        <taxon>Oxymonadida</taxon>
        <taxon>Blattamonas</taxon>
    </lineage>
</organism>
<gene>
    <name evidence="1" type="ORF">BLNAU_4727</name>
</gene>
<accession>A0ABQ9Y8Z5</accession>
<evidence type="ECO:0000313" key="2">
    <source>
        <dbReference type="Proteomes" id="UP001281761"/>
    </source>
</evidence>
<dbReference type="Proteomes" id="UP001281761">
    <property type="component" value="Unassembled WGS sequence"/>
</dbReference>
<comment type="caution">
    <text evidence="1">The sequence shown here is derived from an EMBL/GenBank/DDBJ whole genome shotgun (WGS) entry which is preliminary data.</text>
</comment>
<sequence>MNTIIKKTDPTSSATQSDLSSHRFQFSIDCLPFLNWNEEELETEKEKAIIFRSLVATVNSQPALDVTLEAKAMKFLKYMDPEDEETVDVFLSHLALFSDGSSTDLIQPIVVLISSPSQVIVTATMKMLVSLICFSSTKVHLSLVEANLIPQLVITLNLRSLSLADYEHIHTDFVKIIRTTLWLATPDCLTHLKIEDRVERQAVRETVFQQVLTPTEQYLCHLCVNRYSIVDGDQSTEFMKLLARLLEISQYHQPTMDFVVNVPVVLTIPSCLAFFEVDESIWIFLEKMFFSQRKWNRGRRIVQQMWKPVLRMLRTEGIEEVTEQKLQNDRNSYFGDRMVENSIGWNHQLGMNIHKRW</sequence>
<protein>
    <submittedName>
        <fullName evidence="1">Uncharacterized protein</fullName>
    </submittedName>
</protein>